<dbReference type="PANTHER" id="PTHR11963">
    <property type="entry name" value="LEUCINE AMINOPEPTIDASE-RELATED"/>
    <property type="match status" value="1"/>
</dbReference>
<keyword evidence="1" id="KW-0378">Hydrolase</keyword>
<dbReference type="GO" id="GO:0006508">
    <property type="term" value="P:proteolysis"/>
    <property type="evidence" value="ECO:0007669"/>
    <property type="project" value="TreeGrafter"/>
</dbReference>
<proteinExistence type="predicted"/>
<protein>
    <submittedName>
        <fullName evidence="1">Aminopeptidase</fullName>
    </submittedName>
</protein>
<name>A0AAN8IDD5_TRICO</name>
<keyword evidence="1" id="KW-0031">Aminopeptidase</keyword>
<organism evidence="1 2">
    <name type="scientific">Trichostrongylus colubriformis</name>
    <name type="common">Black scour worm</name>
    <dbReference type="NCBI Taxonomy" id="6319"/>
    <lineage>
        <taxon>Eukaryota</taxon>
        <taxon>Metazoa</taxon>
        <taxon>Ecdysozoa</taxon>
        <taxon>Nematoda</taxon>
        <taxon>Chromadorea</taxon>
        <taxon>Rhabditida</taxon>
        <taxon>Rhabditina</taxon>
        <taxon>Rhabditomorpha</taxon>
        <taxon>Strongyloidea</taxon>
        <taxon>Trichostrongylidae</taxon>
        <taxon>Trichostrongylus</taxon>
    </lineage>
</organism>
<dbReference type="SUPFAM" id="SSF53187">
    <property type="entry name" value="Zn-dependent exopeptidases"/>
    <property type="match status" value="1"/>
</dbReference>
<evidence type="ECO:0000313" key="1">
    <source>
        <dbReference type="EMBL" id="KAK5964908.1"/>
    </source>
</evidence>
<dbReference type="EMBL" id="WIXE01025211">
    <property type="protein sequence ID" value="KAK5964908.1"/>
    <property type="molecule type" value="Genomic_DNA"/>
</dbReference>
<dbReference type="PANTHER" id="PTHR11963:SF48">
    <property type="entry name" value="DIPEPTIDASE B, ISOFORM A"/>
    <property type="match status" value="1"/>
</dbReference>
<evidence type="ECO:0000313" key="2">
    <source>
        <dbReference type="Proteomes" id="UP001331761"/>
    </source>
</evidence>
<feature type="non-terminal residue" evidence="1">
    <location>
        <position position="242"/>
    </location>
</feature>
<reference evidence="1 2" key="1">
    <citation type="submission" date="2019-10" db="EMBL/GenBank/DDBJ databases">
        <title>Assembly and Annotation for the nematode Trichostrongylus colubriformis.</title>
        <authorList>
            <person name="Martin J."/>
        </authorList>
    </citation>
    <scope>NUCLEOTIDE SEQUENCE [LARGE SCALE GENOMIC DNA]</scope>
    <source>
        <strain evidence="1">G859</strain>
        <tissue evidence="1">Whole worm</tissue>
    </source>
</reference>
<dbReference type="AlphaFoldDB" id="A0AAN8IDD5"/>
<dbReference type="GO" id="GO:0070006">
    <property type="term" value="F:metalloaminopeptidase activity"/>
    <property type="evidence" value="ECO:0007669"/>
    <property type="project" value="InterPro"/>
</dbReference>
<dbReference type="Proteomes" id="UP001331761">
    <property type="component" value="Unassembled WGS sequence"/>
</dbReference>
<gene>
    <name evidence="1" type="ORF">GCK32_013610</name>
</gene>
<keyword evidence="1" id="KW-0645">Protease</keyword>
<keyword evidence="2" id="KW-1185">Reference proteome</keyword>
<dbReference type="Gene3D" id="3.40.630.10">
    <property type="entry name" value="Zn peptidases"/>
    <property type="match status" value="1"/>
</dbReference>
<dbReference type="GO" id="GO:0030145">
    <property type="term" value="F:manganese ion binding"/>
    <property type="evidence" value="ECO:0007669"/>
    <property type="project" value="InterPro"/>
</dbReference>
<comment type="caution">
    <text evidence="1">The sequence shown here is derived from an EMBL/GenBank/DDBJ whole genome shotgun (WGS) entry which is preliminary data.</text>
</comment>
<accession>A0AAN8IDD5</accession>
<sequence length="242" mass="26240">MLLKSLLSTPLLRATKVSESAYDGVILVTNCGKNVAETPQLKELSAAVLDFIEVHRGALTSANIVPVDKKIIPSGRLVLAGTGPVTRDIDDVRRFQTAAKNGVKLALSAGMKSPLLVTVPHSNYPNAELVSALGALTPLYTPLNVREEEEPNKFERLGLLPIGSNHLVELVEAFDASFTVCRDVGETGPERMSPPKVADYIRAVFDNGKINVEITDNQDEIQKEYPMMAAVNRAANNVKDHQ</sequence>
<dbReference type="InterPro" id="IPR011356">
    <property type="entry name" value="Leucine_aapep/pepB"/>
</dbReference>
<dbReference type="GO" id="GO:0005737">
    <property type="term" value="C:cytoplasm"/>
    <property type="evidence" value="ECO:0007669"/>
    <property type="project" value="InterPro"/>
</dbReference>